<dbReference type="Proteomes" id="UP001597510">
    <property type="component" value="Unassembled WGS sequence"/>
</dbReference>
<protein>
    <submittedName>
        <fullName evidence="1">Ig-like domain-containing protein</fullName>
    </submittedName>
</protein>
<comment type="caution">
    <text evidence="1">The sequence shown here is derived from an EMBL/GenBank/DDBJ whole genome shotgun (WGS) entry which is preliminary data.</text>
</comment>
<dbReference type="EMBL" id="JBHULC010000003">
    <property type="protein sequence ID" value="MFD2519866.1"/>
    <property type="molecule type" value="Genomic_DNA"/>
</dbReference>
<gene>
    <name evidence="1" type="ORF">ACFSR2_03155</name>
</gene>
<evidence type="ECO:0000313" key="1">
    <source>
        <dbReference type="EMBL" id="MFD2519866.1"/>
    </source>
</evidence>
<keyword evidence="2" id="KW-1185">Reference proteome</keyword>
<name>A0ABW5J1M5_9BACT</name>
<organism evidence="1 2">
    <name type="scientific">Emticicia soli</name>
    <dbReference type="NCBI Taxonomy" id="2027878"/>
    <lineage>
        <taxon>Bacteria</taxon>
        <taxon>Pseudomonadati</taxon>
        <taxon>Bacteroidota</taxon>
        <taxon>Cytophagia</taxon>
        <taxon>Cytophagales</taxon>
        <taxon>Leadbetterellaceae</taxon>
        <taxon>Emticicia</taxon>
    </lineage>
</organism>
<dbReference type="Pfam" id="PF17963">
    <property type="entry name" value="Big_9"/>
    <property type="match status" value="1"/>
</dbReference>
<evidence type="ECO:0000313" key="2">
    <source>
        <dbReference type="Proteomes" id="UP001597510"/>
    </source>
</evidence>
<proteinExistence type="predicted"/>
<dbReference type="RefSeq" id="WP_340236279.1">
    <property type="nucleotide sequence ID" value="NZ_JBBEWC010000006.1"/>
</dbReference>
<dbReference type="Gene3D" id="2.60.40.3440">
    <property type="match status" value="2"/>
</dbReference>
<sequence>MFQSVHIFLKKTITTQVLLSFWLFAFGLGACDNLKFDEASQAPVENPNNVFNTTTEAITINPTSLQGLENASQVSILREPMYGEAKFTDNGLVYYKLTSTSSVNRDNLVLRGKTSAGATIDKQVEIMILPSIQDLPCYAGAIGDRAEVEVSTPISLNVTANDKTCTTIGGVQIEVQPKHGIVSVQGQSIIYIPEKDYIGSDMFLYRINISNNKNPVAPVELAIVEPAACATGLKDDDLSITNYVEGSNIAIDILKNDVICSLYSKARLRIVLPPQHGKVSIDSTSFDTPIILYQADKGFKGDDTFSYGLYRNQTDFVKAKVSVSIK</sequence>
<reference evidence="2" key="1">
    <citation type="journal article" date="2019" name="Int. J. Syst. Evol. Microbiol.">
        <title>The Global Catalogue of Microorganisms (GCM) 10K type strain sequencing project: providing services to taxonomists for standard genome sequencing and annotation.</title>
        <authorList>
            <consortium name="The Broad Institute Genomics Platform"/>
            <consortium name="The Broad Institute Genome Sequencing Center for Infectious Disease"/>
            <person name="Wu L."/>
            <person name="Ma J."/>
        </authorList>
    </citation>
    <scope>NUCLEOTIDE SEQUENCE [LARGE SCALE GENOMIC DNA]</scope>
    <source>
        <strain evidence="2">KCTC 52344</strain>
    </source>
</reference>
<accession>A0ABW5J1M5</accession>